<feature type="compositionally biased region" description="Basic and acidic residues" evidence="12">
    <location>
        <begin position="99"/>
        <end position="123"/>
    </location>
</feature>
<dbReference type="GO" id="GO:0045504">
    <property type="term" value="F:dynein heavy chain binding"/>
    <property type="evidence" value="ECO:0007669"/>
    <property type="project" value="TreeGrafter"/>
</dbReference>
<keyword evidence="3" id="KW-0853">WD repeat</keyword>
<dbReference type="GO" id="GO:0005858">
    <property type="term" value="C:axonemal dynein complex"/>
    <property type="evidence" value="ECO:0007669"/>
    <property type="project" value="TreeGrafter"/>
</dbReference>
<dbReference type="InterPro" id="IPR036322">
    <property type="entry name" value="WD40_repeat_dom_sf"/>
</dbReference>
<dbReference type="EMBL" id="JAAPAO010000150">
    <property type="protein sequence ID" value="KAF4670515.1"/>
    <property type="molecule type" value="Genomic_DNA"/>
</dbReference>
<dbReference type="PANTHER" id="PTHR12442">
    <property type="entry name" value="DYNEIN INTERMEDIATE CHAIN"/>
    <property type="match status" value="1"/>
</dbReference>
<feature type="region of interest" description="Disordered" evidence="12">
    <location>
        <begin position="68"/>
        <end position="124"/>
    </location>
</feature>
<reference evidence="13 14" key="1">
    <citation type="submission" date="2020-04" db="EMBL/GenBank/DDBJ databases">
        <title>Perkinsus chesapeaki whole genome sequence.</title>
        <authorList>
            <person name="Bogema D.R."/>
        </authorList>
    </citation>
    <scope>NUCLEOTIDE SEQUENCE [LARGE SCALE GENOMIC DNA]</scope>
    <source>
        <strain evidence="13">ATCC PRA-425</strain>
    </source>
</reference>
<dbReference type="SMART" id="SM00320">
    <property type="entry name" value="WD40"/>
    <property type="match status" value="5"/>
</dbReference>
<gene>
    <name evidence="13" type="primary">WDR78_1</name>
    <name evidence="13" type="ORF">FOL47_001982</name>
</gene>
<keyword evidence="8" id="KW-0966">Cell projection</keyword>
<keyword evidence="2" id="KW-0963">Cytoplasm</keyword>
<feature type="compositionally biased region" description="Acidic residues" evidence="12">
    <location>
        <begin position="222"/>
        <end position="236"/>
    </location>
</feature>
<dbReference type="GO" id="GO:0120293">
    <property type="term" value="C:dynein axonemal particle"/>
    <property type="evidence" value="ECO:0007669"/>
    <property type="project" value="UniProtKB-SubCell"/>
</dbReference>
<evidence type="ECO:0000256" key="4">
    <source>
        <dbReference type="ARBA" id="ARBA00022737"/>
    </source>
</evidence>
<keyword evidence="4" id="KW-0677">Repeat</keyword>
<accession>A0A7J6MG92</accession>
<evidence type="ECO:0000256" key="11">
    <source>
        <dbReference type="ARBA" id="ARBA00041557"/>
    </source>
</evidence>
<dbReference type="GO" id="GO:0003341">
    <property type="term" value="P:cilium movement"/>
    <property type="evidence" value="ECO:0007669"/>
    <property type="project" value="TreeGrafter"/>
</dbReference>
<dbReference type="GO" id="GO:0045503">
    <property type="term" value="F:dynein light chain binding"/>
    <property type="evidence" value="ECO:0007669"/>
    <property type="project" value="TreeGrafter"/>
</dbReference>
<evidence type="ECO:0000313" key="14">
    <source>
        <dbReference type="Proteomes" id="UP000591131"/>
    </source>
</evidence>
<organism evidence="13 14">
    <name type="scientific">Perkinsus chesapeaki</name>
    <name type="common">Clam parasite</name>
    <name type="synonym">Perkinsus andrewsi</name>
    <dbReference type="NCBI Taxonomy" id="330153"/>
    <lineage>
        <taxon>Eukaryota</taxon>
        <taxon>Sar</taxon>
        <taxon>Alveolata</taxon>
        <taxon>Perkinsozoa</taxon>
        <taxon>Perkinsea</taxon>
        <taxon>Perkinsida</taxon>
        <taxon>Perkinsidae</taxon>
        <taxon>Perkinsus</taxon>
    </lineage>
</organism>
<evidence type="ECO:0000256" key="2">
    <source>
        <dbReference type="ARBA" id="ARBA00022490"/>
    </source>
</evidence>
<feature type="compositionally biased region" description="Low complexity" evidence="12">
    <location>
        <begin position="351"/>
        <end position="366"/>
    </location>
</feature>
<keyword evidence="14" id="KW-1185">Reference proteome</keyword>
<keyword evidence="7" id="KW-0206">Cytoskeleton</keyword>
<comment type="caution">
    <text evidence="13">The sequence shown here is derived from an EMBL/GenBank/DDBJ whole genome shotgun (WGS) entry which is preliminary data.</text>
</comment>
<evidence type="ECO:0000256" key="12">
    <source>
        <dbReference type="SAM" id="MobiDB-lite"/>
    </source>
</evidence>
<comment type="subcellular location">
    <subcellularLocation>
        <location evidence="1">Cytoplasm</location>
        <location evidence="1">Cytoskeleton</location>
        <location evidence="1">Flagellum axoneme</location>
    </subcellularLocation>
    <subcellularLocation>
        <location evidence="9">Dynein axonemal particle</location>
    </subcellularLocation>
</comment>
<proteinExistence type="predicted"/>
<keyword evidence="5" id="KW-0282">Flagellum</keyword>
<evidence type="ECO:0000256" key="10">
    <source>
        <dbReference type="ARBA" id="ARBA00040002"/>
    </source>
</evidence>
<name>A0A7J6MG92_PERCH</name>
<feature type="region of interest" description="Disordered" evidence="12">
    <location>
        <begin position="189"/>
        <end position="242"/>
    </location>
</feature>
<evidence type="ECO:0000256" key="6">
    <source>
        <dbReference type="ARBA" id="ARBA00023069"/>
    </source>
</evidence>
<dbReference type="Pfam" id="PF00400">
    <property type="entry name" value="WD40"/>
    <property type="match status" value="2"/>
</dbReference>
<dbReference type="SUPFAM" id="SSF50978">
    <property type="entry name" value="WD40 repeat-like"/>
    <property type="match status" value="1"/>
</dbReference>
<evidence type="ECO:0000256" key="8">
    <source>
        <dbReference type="ARBA" id="ARBA00023273"/>
    </source>
</evidence>
<evidence type="ECO:0000256" key="3">
    <source>
        <dbReference type="ARBA" id="ARBA00022574"/>
    </source>
</evidence>
<protein>
    <recommendedName>
        <fullName evidence="10">Dynein axonemal intermediate chain 4</fullName>
    </recommendedName>
    <alternativeName>
        <fullName evidence="11">WD repeat-containing protein 78</fullName>
    </alternativeName>
</protein>
<keyword evidence="6" id="KW-0969">Cilium</keyword>
<dbReference type="Gene3D" id="2.130.10.10">
    <property type="entry name" value="YVTN repeat-like/Quinoprotein amine dehydrogenase"/>
    <property type="match status" value="2"/>
</dbReference>
<dbReference type="Proteomes" id="UP000591131">
    <property type="component" value="Unassembled WGS sequence"/>
</dbReference>
<evidence type="ECO:0000256" key="1">
    <source>
        <dbReference type="ARBA" id="ARBA00004611"/>
    </source>
</evidence>
<dbReference type="AlphaFoldDB" id="A0A7J6MG92"/>
<feature type="non-terminal residue" evidence="13">
    <location>
        <position position="1"/>
    </location>
</feature>
<feature type="region of interest" description="Disordered" evidence="12">
    <location>
        <begin position="349"/>
        <end position="378"/>
    </location>
</feature>
<evidence type="ECO:0000313" key="13">
    <source>
        <dbReference type="EMBL" id="KAF4670515.1"/>
    </source>
</evidence>
<dbReference type="OrthoDB" id="366230at2759"/>
<dbReference type="PANTHER" id="PTHR12442:SF12">
    <property type="entry name" value="DYNEIN AXONEMAL INTERMEDIATE CHAIN 4"/>
    <property type="match status" value="1"/>
</dbReference>
<evidence type="ECO:0000256" key="9">
    <source>
        <dbReference type="ARBA" id="ARBA00024190"/>
    </source>
</evidence>
<evidence type="ECO:0000256" key="7">
    <source>
        <dbReference type="ARBA" id="ARBA00023212"/>
    </source>
</evidence>
<evidence type="ECO:0000256" key="5">
    <source>
        <dbReference type="ARBA" id="ARBA00022846"/>
    </source>
</evidence>
<dbReference type="InterPro" id="IPR001680">
    <property type="entry name" value="WD40_rpt"/>
</dbReference>
<dbReference type="InterPro" id="IPR015943">
    <property type="entry name" value="WD40/YVTN_repeat-like_dom_sf"/>
</dbReference>
<dbReference type="InterPro" id="IPR050687">
    <property type="entry name" value="Dynein_IC"/>
</dbReference>
<feature type="compositionally biased region" description="Polar residues" evidence="12">
    <location>
        <begin position="189"/>
        <end position="205"/>
    </location>
</feature>
<sequence>TTSIGVNASAWDIHDSYQEEVVAPDVRIKLDCQRDLDETASECLAKPGCILDTSSEAVLMHTATLAGRSNTAQSKKEGSRGQGLRSGKEVAKSAAGKKAGKETKQSTRDKRAASRERQTKTDDSIAAIQRELKWIMGANLAVPSGLSEAARVMERTLSQKEYHHAHLLYRNYPTLAELLEREQQFAASTESLKSTGMSAGATSVNRSRRPSVSHSDMKAGDDTGEEEPQEAEEAESDNSSSTMKHLFCYEAPQLTGGLSATNLEWHRVNQDLLCVAYGASDTVWRKSASGAVLFWSLKNPSYPDRVLKASAGVSSLAFSSVYPNLLAVGMQNGGVAMWDLRQKGESPILDSAQSSANSQQRATGGQQPQGGGAAGSSLASRHTDVVCDLKWVDRGADKIPRESLVSVGADGKVVQWDMRKGLDHSVLMSLKRAPNPELAASALNTGPQEISRQDGHAFRQSCGFCVDFLRDDSSAYLVATEDGLLHRCSVNYNEQYLETYYGHAAAVYKVRCNPFWTPAFLSCSADWTIKLWSTKPIPLEARRGSGMSAPRRADSVALDRYGAQTNTPLQSYQSMDLCDSVNDICWSPQNSTSFAAAMDDGRVELWDISRKPLDPIIVHYPAKDLGSNRWQRVTSVRFAENSPVIVAGDSTGRVEVMRLYGCEVPLMSAAEQQERLVRCVVNQHVAYKFVDKRATRIKVA</sequence>